<evidence type="ECO:0000256" key="12">
    <source>
        <dbReference type="ARBA" id="ARBA00023014"/>
    </source>
</evidence>
<feature type="active site" description="Proton acceptor" evidence="14">
    <location>
        <position position="102"/>
    </location>
</feature>
<dbReference type="InterPro" id="IPR048641">
    <property type="entry name" value="RlmN_N"/>
</dbReference>
<organism evidence="15 16">
    <name type="scientific">Haemophilus parainfluenzae</name>
    <dbReference type="NCBI Taxonomy" id="729"/>
    <lineage>
        <taxon>Bacteria</taxon>
        <taxon>Pseudomonadati</taxon>
        <taxon>Pseudomonadota</taxon>
        <taxon>Gammaproteobacteria</taxon>
        <taxon>Pasteurellales</taxon>
        <taxon>Pasteurellaceae</taxon>
        <taxon>Haemophilus</taxon>
    </lineage>
</organism>
<feature type="disulfide bond" description="(transient)" evidence="14">
    <location>
        <begin position="115"/>
        <end position="352"/>
    </location>
</feature>
<feature type="binding site" evidence="14">
    <location>
        <begin position="230"/>
        <end position="232"/>
    </location>
    <ligand>
        <name>S-adenosyl-L-methionine</name>
        <dbReference type="ChEBI" id="CHEBI:59789"/>
    </ligand>
</feature>
<keyword evidence="9 14" id="KW-0819">tRNA processing</keyword>
<protein>
    <recommendedName>
        <fullName evidence="14">Dual-specificity RNA methyltransferase RlmN</fullName>
        <ecNumber evidence="14">2.1.1.192</ecNumber>
    </recommendedName>
    <alternativeName>
        <fullName evidence="14">23S rRNA (adenine(2503)-C(2))-methyltransferase</fullName>
    </alternativeName>
    <alternativeName>
        <fullName evidence="14">23S rRNA m2A2503 methyltransferase</fullName>
    </alternativeName>
    <alternativeName>
        <fullName evidence="14">Ribosomal RNA large subunit methyltransferase N</fullName>
    </alternativeName>
    <alternativeName>
        <fullName evidence="14">tRNA (adenine(37)-C(2))-methyltransferase</fullName>
    </alternativeName>
    <alternativeName>
        <fullName evidence="14">tRNA m2A37 methyltransferase</fullName>
    </alternativeName>
</protein>
<feature type="binding site" evidence="14">
    <location>
        <position position="126"/>
    </location>
    <ligand>
        <name>[4Fe-4S] cluster</name>
        <dbReference type="ChEBI" id="CHEBI:49883"/>
        <note>4Fe-4S-S-AdoMet</note>
    </ligand>
</feature>
<dbReference type="GO" id="GO:0070040">
    <property type="term" value="F:rRNA (adenine(2503)-C2-)-methyltransferase activity"/>
    <property type="evidence" value="ECO:0007669"/>
    <property type="project" value="UniProtKB-UniRule"/>
</dbReference>
<dbReference type="SFLD" id="SFLDS00029">
    <property type="entry name" value="Radical_SAM"/>
    <property type="match status" value="1"/>
</dbReference>
<comment type="cofactor">
    <cofactor evidence="14">
        <name>[4Fe-4S] cluster</name>
        <dbReference type="ChEBI" id="CHEBI:49883"/>
    </cofactor>
    <text evidence="14">Binds 1 [4Fe-4S] cluster. The cluster is coordinated with 3 cysteines and an exchangeable S-adenosyl-L-methionine.</text>
</comment>
<keyword evidence="7 14" id="KW-0808">Transferase</keyword>
<proteinExistence type="inferred from homology"/>
<comment type="miscellaneous">
    <text evidence="14">Reaction proceeds by a ping-pong mechanism involving intermediate methylation of a conserved cysteine residue.</text>
</comment>
<evidence type="ECO:0000256" key="13">
    <source>
        <dbReference type="ARBA" id="ARBA00023157"/>
    </source>
</evidence>
<reference evidence="15 16" key="1">
    <citation type="submission" date="2018-12" db="EMBL/GenBank/DDBJ databases">
        <authorList>
            <consortium name="Pathogen Informatics"/>
        </authorList>
    </citation>
    <scope>NUCLEOTIDE SEQUENCE [LARGE SCALE GENOMIC DNA]</scope>
    <source>
        <strain evidence="15 16">NCTC10665</strain>
    </source>
</reference>
<dbReference type="Pfam" id="PF21016">
    <property type="entry name" value="RlmN_N"/>
    <property type="match status" value="1"/>
</dbReference>
<keyword evidence="10 14" id="KW-0479">Metal-binding</keyword>
<dbReference type="PROSITE" id="PS51918">
    <property type="entry name" value="RADICAL_SAM"/>
    <property type="match status" value="1"/>
</dbReference>
<dbReference type="RefSeq" id="WP_049357003.1">
    <property type="nucleotide sequence ID" value="NZ_CP035368.2"/>
</dbReference>
<comment type="catalytic activity">
    <reaction evidence="14">
        <text>adenosine(37) in tRNA + 2 reduced [2Fe-2S]-[ferredoxin] + 2 S-adenosyl-L-methionine = 2-methyladenosine(37) in tRNA + 5'-deoxyadenosine + L-methionine + 2 oxidized [2Fe-2S]-[ferredoxin] + S-adenosyl-L-homocysteine</text>
        <dbReference type="Rhea" id="RHEA:43332"/>
        <dbReference type="Rhea" id="RHEA-COMP:10000"/>
        <dbReference type="Rhea" id="RHEA-COMP:10001"/>
        <dbReference type="Rhea" id="RHEA-COMP:10162"/>
        <dbReference type="Rhea" id="RHEA-COMP:10485"/>
        <dbReference type="ChEBI" id="CHEBI:17319"/>
        <dbReference type="ChEBI" id="CHEBI:33737"/>
        <dbReference type="ChEBI" id="CHEBI:33738"/>
        <dbReference type="ChEBI" id="CHEBI:57844"/>
        <dbReference type="ChEBI" id="CHEBI:57856"/>
        <dbReference type="ChEBI" id="CHEBI:59789"/>
        <dbReference type="ChEBI" id="CHEBI:74411"/>
        <dbReference type="ChEBI" id="CHEBI:74497"/>
        <dbReference type="EC" id="2.1.1.192"/>
    </reaction>
</comment>
<dbReference type="EC" id="2.1.1.192" evidence="14"/>
<keyword evidence="11 14" id="KW-0408">Iron</keyword>
<dbReference type="FunFam" id="3.20.20.70:FF:000008">
    <property type="entry name" value="Dual-specificity RNA methyltransferase RlmN"/>
    <property type="match status" value="1"/>
</dbReference>
<keyword evidence="6 14" id="KW-0489">Methyltransferase</keyword>
<dbReference type="InterPro" id="IPR027492">
    <property type="entry name" value="RNA_MTrfase_RlmN"/>
</dbReference>
<dbReference type="PIRSF" id="PIRSF006004">
    <property type="entry name" value="CHP00048"/>
    <property type="match status" value="1"/>
</dbReference>
<gene>
    <name evidence="14 15" type="primary">rlmN</name>
    <name evidence="15" type="ORF">NCTC10665_02042</name>
</gene>
<keyword evidence="8 14" id="KW-0949">S-adenosyl-L-methionine</keyword>
<dbReference type="CDD" id="cd01335">
    <property type="entry name" value="Radical_SAM"/>
    <property type="match status" value="1"/>
</dbReference>
<dbReference type="GO" id="GO:0000049">
    <property type="term" value="F:tRNA binding"/>
    <property type="evidence" value="ECO:0007669"/>
    <property type="project" value="UniProtKB-UniRule"/>
</dbReference>
<keyword evidence="13 14" id="KW-1015">Disulfide bond</keyword>
<dbReference type="Proteomes" id="UP000268879">
    <property type="component" value="Chromosome"/>
</dbReference>
<sequence length="382" mass="42809">MLEQPLSSEMNTKKINLMDLTRQQMREFFAELGEKPFRADQLVKWIYHFGEDNFDNMTNINKKLREKLKAVAEIKAPEVAVEQRSADGTIKWAMQVGEQQVETVYIPEADRATLCVSSQVGCALACTFCSTAQQGFNRNLTVSEIIGQVWRASKIIGNFGVTGVRPITNVVMMGMGEPLLNVANVVPAMEIMLDDFAYGLSKRRVTLSTSGVVPALDMLRDKIDVALAISLHAPNDELRDEIMPINKKYNIKMLMDSVHRYLEVSNANHGKVTIEYVLLDHVNDGTEHAHQLAQVLKNTPCKINLIPWNPFPEAPYGKSSNSRVDRFQKTLMEYGFTVIVRKTRGDDIDAACGQLAGDVIDRTKRTAMKRKFGEGIDVKAVN</sequence>
<dbReference type="SFLD" id="SFLDG01062">
    <property type="entry name" value="methyltransferase_(Class_A)"/>
    <property type="match status" value="1"/>
</dbReference>
<evidence type="ECO:0000256" key="4">
    <source>
        <dbReference type="ARBA" id="ARBA00022490"/>
    </source>
</evidence>
<dbReference type="InterPro" id="IPR004383">
    <property type="entry name" value="rRNA_lsu_MTrfase_RlmN/Cfr"/>
</dbReference>
<dbReference type="EMBL" id="LR134481">
    <property type="protein sequence ID" value="VEI33702.1"/>
    <property type="molecule type" value="Genomic_DNA"/>
</dbReference>
<dbReference type="GO" id="GO:0002935">
    <property type="term" value="F:tRNA (adenine(37)-C2)-methyltransferase activity"/>
    <property type="evidence" value="ECO:0007669"/>
    <property type="project" value="UniProtKB-UniRule"/>
</dbReference>
<dbReference type="OrthoDB" id="9793973at2"/>
<evidence type="ECO:0000256" key="5">
    <source>
        <dbReference type="ARBA" id="ARBA00022552"/>
    </source>
</evidence>
<comment type="similarity">
    <text evidence="2 14">Belongs to the radical SAM superfamily. RlmN family.</text>
</comment>
<evidence type="ECO:0000256" key="10">
    <source>
        <dbReference type="ARBA" id="ARBA00022723"/>
    </source>
</evidence>
<comment type="subcellular location">
    <subcellularLocation>
        <location evidence="1 14">Cytoplasm</location>
    </subcellularLocation>
</comment>
<dbReference type="NCBIfam" id="NF008396">
    <property type="entry name" value="PRK11194.1"/>
    <property type="match status" value="1"/>
</dbReference>
<evidence type="ECO:0000313" key="15">
    <source>
        <dbReference type="EMBL" id="VEI33702.1"/>
    </source>
</evidence>
<dbReference type="GO" id="GO:0030488">
    <property type="term" value="P:tRNA methylation"/>
    <property type="evidence" value="ECO:0007669"/>
    <property type="project" value="UniProtKB-UniRule"/>
</dbReference>
<dbReference type="InterPro" id="IPR040072">
    <property type="entry name" value="Methyltransferase_A"/>
</dbReference>
<dbReference type="InterPro" id="IPR013785">
    <property type="entry name" value="Aldolase_TIM"/>
</dbReference>
<evidence type="ECO:0000256" key="1">
    <source>
        <dbReference type="ARBA" id="ARBA00004496"/>
    </source>
</evidence>
<evidence type="ECO:0000256" key="7">
    <source>
        <dbReference type="ARBA" id="ARBA00022679"/>
    </source>
</evidence>
<keyword evidence="5 14" id="KW-0698">rRNA processing</keyword>
<dbReference type="PANTHER" id="PTHR30544:SF5">
    <property type="entry name" value="RADICAL SAM CORE DOMAIN-CONTAINING PROTEIN"/>
    <property type="match status" value="1"/>
</dbReference>
<evidence type="ECO:0000256" key="8">
    <source>
        <dbReference type="ARBA" id="ARBA00022691"/>
    </source>
</evidence>
<comment type="function">
    <text evidence="14">Specifically methylates position 2 of adenine 2503 in 23S rRNA and position 2 of adenine 37 in tRNAs. m2A2503 modification seems to play a crucial role in the proofreading step occurring at the peptidyl transferase center and thus would serve to optimize ribosomal fidelity.</text>
</comment>
<feature type="binding site" evidence="14">
    <location>
        <position position="208"/>
    </location>
    <ligand>
        <name>S-adenosyl-L-methionine</name>
        <dbReference type="ChEBI" id="CHEBI:59789"/>
    </ligand>
</feature>
<evidence type="ECO:0000256" key="6">
    <source>
        <dbReference type="ARBA" id="ARBA00022603"/>
    </source>
</evidence>
<dbReference type="SFLD" id="SFLDF00275">
    <property type="entry name" value="adenosine_C2_methyltransferase"/>
    <property type="match status" value="1"/>
</dbReference>
<feature type="binding site" evidence="14">
    <location>
        <position position="309"/>
    </location>
    <ligand>
        <name>S-adenosyl-L-methionine</name>
        <dbReference type="ChEBI" id="CHEBI:59789"/>
    </ligand>
</feature>
<dbReference type="GO" id="GO:0019843">
    <property type="term" value="F:rRNA binding"/>
    <property type="evidence" value="ECO:0007669"/>
    <property type="project" value="UniProtKB-UniRule"/>
</dbReference>
<dbReference type="GO" id="GO:0051539">
    <property type="term" value="F:4 iron, 4 sulfur cluster binding"/>
    <property type="evidence" value="ECO:0007669"/>
    <property type="project" value="UniProtKB-UniRule"/>
</dbReference>
<dbReference type="HAMAP" id="MF_01849">
    <property type="entry name" value="RNA_methyltr_RlmN"/>
    <property type="match status" value="1"/>
</dbReference>
<dbReference type="AlphaFoldDB" id="A0A3S5EXR3"/>
<keyword evidence="12 14" id="KW-0411">Iron-sulfur</keyword>
<evidence type="ECO:0000256" key="3">
    <source>
        <dbReference type="ARBA" id="ARBA00022485"/>
    </source>
</evidence>
<evidence type="ECO:0000313" key="16">
    <source>
        <dbReference type="Proteomes" id="UP000268879"/>
    </source>
</evidence>
<dbReference type="NCBIfam" id="TIGR00048">
    <property type="entry name" value="rRNA_mod_RlmN"/>
    <property type="match status" value="1"/>
</dbReference>
<dbReference type="FunFam" id="1.10.150.530:FF:000003">
    <property type="entry name" value="Dual-specificity RNA methyltransferase RlmN"/>
    <property type="match status" value="1"/>
</dbReference>
<dbReference type="Gene3D" id="3.20.20.70">
    <property type="entry name" value="Aldolase class I"/>
    <property type="match status" value="1"/>
</dbReference>
<feature type="binding site" evidence="14">
    <location>
        <begin position="176"/>
        <end position="177"/>
    </location>
    <ligand>
        <name>S-adenosyl-L-methionine</name>
        <dbReference type="ChEBI" id="CHEBI:59789"/>
    </ligand>
</feature>
<dbReference type="Pfam" id="PF04055">
    <property type="entry name" value="Radical_SAM"/>
    <property type="match status" value="1"/>
</dbReference>
<accession>A0A3S5EXR3</accession>
<dbReference type="Gene3D" id="1.10.150.530">
    <property type="match status" value="1"/>
</dbReference>
<dbReference type="InterPro" id="IPR058240">
    <property type="entry name" value="rSAM_sf"/>
</dbReference>
<keyword evidence="3 14" id="KW-0004">4Fe-4S</keyword>
<dbReference type="GO" id="GO:0046872">
    <property type="term" value="F:metal ion binding"/>
    <property type="evidence" value="ECO:0007669"/>
    <property type="project" value="UniProtKB-KW"/>
</dbReference>
<keyword evidence="4 14" id="KW-0963">Cytoplasm</keyword>
<evidence type="ECO:0000256" key="2">
    <source>
        <dbReference type="ARBA" id="ARBA00007544"/>
    </source>
</evidence>
<dbReference type="SUPFAM" id="SSF102114">
    <property type="entry name" value="Radical SAM enzymes"/>
    <property type="match status" value="1"/>
</dbReference>
<comment type="catalytic activity">
    <reaction evidence="14">
        <text>adenosine(2503) in 23S rRNA + 2 reduced [2Fe-2S]-[ferredoxin] + 2 S-adenosyl-L-methionine = 2-methyladenosine(2503) in 23S rRNA + 5'-deoxyadenosine + L-methionine + 2 oxidized [2Fe-2S]-[ferredoxin] + S-adenosyl-L-homocysteine</text>
        <dbReference type="Rhea" id="RHEA:42916"/>
        <dbReference type="Rhea" id="RHEA-COMP:10000"/>
        <dbReference type="Rhea" id="RHEA-COMP:10001"/>
        <dbReference type="Rhea" id="RHEA-COMP:10152"/>
        <dbReference type="Rhea" id="RHEA-COMP:10282"/>
        <dbReference type="ChEBI" id="CHEBI:17319"/>
        <dbReference type="ChEBI" id="CHEBI:33737"/>
        <dbReference type="ChEBI" id="CHEBI:33738"/>
        <dbReference type="ChEBI" id="CHEBI:57844"/>
        <dbReference type="ChEBI" id="CHEBI:57856"/>
        <dbReference type="ChEBI" id="CHEBI:59789"/>
        <dbReference type="ChEBI" id="CHEBI:74411"/>
        <dbReference type="ChEBI" id="CHEBI:74497"/>
        <dbReference type="EC" id="2.1.1.192"/>
    </reaction>
</comment>
<feature type="binding site" evidence="14">
    <location>
        <position position="129"/>
    </location>
    <ligand>
        <name>[4Fe-4S] cluster</name>
        <dbReference type="ChEBI" id="CHEBI:49883"/>
        <note>4Fe-4S-S-AdoMet</note>
    </ligand>
</feature>
<evidence type="ECO:0000256" key="11">
    <source>
        <dbReference type="ARBA" id="ARBA00023004"/>
    </source>
</evidence>
<name>A0A3S5EXR3_HAEPA</name>
<feature type="binding site" evidence="14">
    <location>
        <position position="122"/>
    </location>
    <ligand>
        <name>[4Fe-4S] cluster</name>
        <dbReference type="ChEBI" id="CHEBI:49883"/>
        <note>4Fe-4S-S-AdoMet</note>
    </ligand>
</feature>
<feature type="active site" description="S-methylcysteine intermediate" evidence="14">
    <location>
        <position position="352"/>
    </location>
</feature>
<dbReference type="PANTHER" id="PTHR30544">
    <property type="entry name" value="23S RRNA METHYLTRANSFERASE"/>
    <property type="match status" value="1"/>
</dbReference>
<evidence type="ECO:0000256" key="9">
    <source>
        <dbReference type="ARBA" id="ARBA00022694"/>
    </source>
</evidence>
<dbReference type="GO" id="GO:0070475">
    <property type="term" value="P:rRNA base methylation"/>
    <property type="evidence" value="ECO:0007669"/>
    <property type="project" value="UniProtKB-UniRule"/>
</dbReference>
<dbReference type="GO" id="GO:0005737">
    <property type="term" value="C:cytoplasm"/>
    <property type="evidence" value="ECO:0007669"/>
    <property type="project" value="UniProtKB-SubCell"/>
</dbReference>
<evidence type="ECO:0000256" key="14">
    <source>
        <dbReference type="HAMAP-Rule" id="MF_01849"/>
    </source>
</evidence>
<dbReference type="InterPro" id="IPR007197">
    <property type="entry name" value="rSAM"/>
</dbReference>